<protein>
    <submittedName>
        <fullName evidence="1">Uncharacterized protein</fullName>
    </submittedName>
</protein>
<organism evidence="1">
    <name type="scientific">marine sediment metagenome</name>
    <dbReference type="NCBI Taxonomy" id="412755"/>
    <lineage>
        <taxon>unclassified sequences</taxon>
        <taxon>metagenomes</taxon>
        <taxon>ecological metagenomes</taxon>
    </lineage>
</organism>
<proteinExistence type="predicted"/>
<evidence type="ECO:0000313" key="1">
    <source>
        <dbReference type="EMBL" id="GAH78709.1"/>
    </source>
</evidence>
<reference evidence="1" key="1">
    <citation type="journal article" date="2014" name="Front. Microbiol.">
        <title>High frequency of phylogenetically diverse reductive dehalogenase-homologous genes in deep subseafloor sedimentary metagenomes.</title>
        <authorList>
            <person name="Kawai M."/>
            <person name="Futagami T."/>
            <person name="Toyoda A."/>
            <person name="Takaki Y."/>
            <person name="Nishi S."/>
            <person name="Hori S."/>
            <person name="Arai W."/>
            <person name="Tsubouchi T."/>
            <person name="Morono Y."/>
            <person name="Uchiyama I."/>
            <person name="Ito T."/>
            <person name="Fujiyama A."/>
            <person name="Inagaki F."/>
            <person name="Takami H."/>
        </authorList>
    </citation>
    <scope>NUCLEOTIDE SEQUENCE</scope>
    <source>
        <strain evidence="1">Expedition CK06-06</strain>
    </source>
</reference>
<accession>X1JK95</accession>
<name>X1JK95_9ZZZZ</name>
<gene>
    <name evidence="1" type="ORF">S03H2_64449</name>
</gene>
<comment type="caution">
    <text evidence="1">The sequence shown here is derived from an EMBL/GenBank/DDBJ whole genome shotgun (WGS) entry which is preliminary data.</text>
</comment>
<feature type="non-terminal residue" evidence="1">
    <location>
        <position position="1"/>
    </location>
</feature>
<dbReference type="EMBL" id="BARU01041866">
    <property type="protein sequence ID" value="GAH78709.1"/>
    <property type="molecule type" value="Genomic_DNA"/>
</dbReference>
<dbReference type="AlphaFoldDB" id="X1JK95"/>
<sequence length="152" mass="16744">LSTQIDLLEQMIAAITGEEIPGIVFRLEVTPISEKVIPALSPATLYLADSPEKGALIAVELVSDSKDVQYDLHLDDMVWSFNVSDMIDQSIEYPHFPGGWIAKATGASFVFMFSSGATSDVRYRTNFRLQARATSATPVTITRGELVRKVYD</sequence>